<dbReference type="EMBL" id="LK028578">
    <property type="protein sequence ID" value="CDS18158.1"/>
    <property type="molecule type" value="Genomic_DNA"/>
</dbReference>
<dbReference type="GO" id="GO:0000932">
    <property type="term" value="C:P-body"/>
    <property type="evidence" value="ECO:0007669"/>
    <property type="project" value="TreeGrafter"/>
</dbReference>
<dbReference type="Pfam" id="PF05026">
    <property type="entry name" value="DCP2"/>
    <property type="match status" value="1"/>
</dbReference>
<evidence type="ECO:0000256" key="6">
    <source>
        <dbReference type="ARBA" id="ARBA00022801"/>
    </source>
</evidence>
<keyword evidence="5" id="KW-0479">Metal-binding</keyword>
<evidence type="ECO:0000256" key="1">
    <source>
        <dbReference type="ARBA" id="ARBA00001936"/>
    </source>
</evidence>
<dbReference type="SUPFAM" id="SSF55811">
    <property type="entry name" value="Nudix"/>
    <property type="match status" value="1"/>
</dbReference>
<evidence type="ECO:0000256" key="3">
    <source>
        <dbReference type="ARBA" id="ARBA00005279"/>
    </source>
</evidence>
<dbReference type="PANTHER" id="PTHR23114">
    <property type="entry name" value="M7GPPPN-MRNA HYDROLASE"/>
    <property type="match status" value="1"/>
</dbReference>
<dbReference type="InterPro" id="IPR015797">
    <property type="entry name" value="NUDIX_hydrolase-like_dom_sf"/>
</dbReference>
<keyword evidence="4" id="KW-0963">Cytoplasm</keyword>
<accession>A0A068WDI6</accession>
<evidence type="ECO:0000256" key="2">
    <source>
        <dbReference type="ARBA" id="ARBA00004496"/>
    </source>
</evidence>
<reference evidence="12" key="2">
    <citation type="submission" date="2014-06" db="EMBL/GenBank/DDBJ databases">
        <authorList>
            <person name="Aslett M."/>
        </authorList>
    </citation>
    <scope>NUCLEOTIDE SEQUENCE</scope>
</reference>
<dbReference type="InterPro" id="IPR020084">
    <property type="entry name" value="NUDIX_hydrolase_CS"/>
</dbReference>
<dbReference type="InterPro" id="IPR020476">
    <property type="entry name" value="Nudix_hydrolase"/>
</dbReference>
<dbReference type="GO" id="GO:0000290">
    <property type="term" value="P:deadenylation-dependent decapping of nuclear-transcribed mRNA"/>
    <property type="evidence" value="ECO:0007669"/>
    <property type="project" value="InterPro"/>
</dbReference>
<evidence type="ECO:0000256" key="5">
    <source>
        <dbReference type="ARBA" id="ARBA00022723"/>
    </source>
</evidence>
<comment type="cofactor">
    <cofactor evidence="1">
        <name>Mn(2+)</name>
        <dbReference type="ChEBI" id="CHEBI:29035"/>
    </cofactor>
</comment>
<sequence length="445" mass="50354">MSWSNSFTRSKLMKAEVEERNIEPITLTNVCPGRPEVSPYRMQNQPTRIPETTLKLLYSLFISNTPQSLKDNWKSNFTRIFSELEYAHWFYLDNCLQDKNEIGLDLFGLCQEIFTRFPHLIPKKTDWKEKFFEWKRYRGTTCTGSAIVLDEYLSMVLLVQGFNNNRWTFPGGKVGQGETLQDCAIREVMEETGLDIEHRIDRDLFLEVVVGETTHRAYIVEGFPRTSRLQPSTQNEIEAITWFSLVNLPSHLQDNAPVAKMNFKPSHFFCVIPFVKRLRAYVKLRQQGVAPTTALGRSTHTRKQSSVPPSASCIHKSSYSAATAFTAEPPLSSAFSLARPLSTDRVLIHPATPPIDQHLPPLLPQLSPLHSSFRLSSLGGSHNPPPTIHNHYDEIHLLSVDSTVAKDSIWGGRVKLNSDALVDIFAPLSRDAPSLPTLHLFDAAK</sequence>
<dbReference type="GO" id="GO:0140933">
    <property type="term" value="F:5'-(N(7)-methylguanosine 5'-triphospho)-[mRNA] hydrolase activity"/>
    <property type="evidence" value="ECO:0007669"/>
    <property type="project" value="UniProtKB-EC"/>
</dbReference>
<dbReference type="Pfam" id="PF00293">
    <property type="entry name" value="NUDIX"/>
    <property type="match status" value="1"/>
</dbReference>
<dbReference type="CDD" id="cd03672">
    <property type="entry name" value="NUDIX_Dcp2p_Nudt20"/>
    <property type="match status" value="1"/>
</dbReference>
<evidence type="ECO:0000256" key="10">
    <source>
        <dbReference type="ARBA" id="ARBA00078183"/>
    </source>
</evidence>
<keyword evidence="6" id="KW-0378">Hydrolase</keyword>
<evidence type="ECO:0000256" key="8">
    <source>
        <dbReference type="ARBA" id="ARBA00023211"/>
    </source>
</evidence>
<evidence type="ECO:0000256" key="7">
    <source>
        <dbReference type="ARBA" id="ARBA00022884"/>
    </source>
</evidence>
<dbReference type="PROSITE" id="PS51462">
    <property type="entry name" value="NUDIX"/>
    <property type="match status" value="1"/>
</dbReference>
<dbReference type="InterPro" id="IPR036189">
    <property type="entry name" value="DCP2_BoxA_sf"/>
</dbReference>
<dbReference type="AlphaFoldDB" id="A0A068WDI6"/>
<dbReference type="WBParaSite" id="EgrG_000591100">
    <property type="protein sequence ID" value="EgrG_000591100"/>
    <property type="gene ID" value="EgrG_000591100"/>
</dbReference>
<comment type="subcellular location">
    <subcellularLocation>
        <location evidence="2">Cytoplasm</location>
    </subcellularLocation>
</comment>
<dbReference type="GO" id="GO:0000184">
    <property type="term" value="P:nuclear-transcribed mRNA catabolic process, nonsense-mediated decay"/>
    <property type="evidence" value="ECO:0007669"/>
    <property type="project" value="InterPro"/>
</dbReference>
<evidence type="ECO:0000313" key="12">
    <source>
        <dbReference type="EMBL" id="CDS18158.1"/>
    </source>
</evidence>
<dbReference type="Gene3D" id="1.10.10.1050">
    <property type="entry name" value="Dcp2, box A domain"/>
    <property type="match status" value="1"/>
</dbReference>
<dbReference type="SUPFAM" id="SSF140586">
    <property type="entry name" value="Dcp2 domain-like"/>
    <property type="match status" value="1"/>
</dbReference>
<dbReference type="Proteomes" id="UP000492820">
    <property type="component" value="Unassembled WGS sequence"/>
</dbReference>
<gene>
    <name evidence="14" type="primary">EGR_07349</name>
    <name evidence="12" type="ORF">EgrG_000591100</name>
</gene>
<reference evidence="12 13" key="1">
    <citation type="journal article" date="2013" name="Nature">
        <title>The genomes of four tapeworm species reveal adaptations to parasitism.</title>
        <authorList>
            <person name="Tsai I.J."/>
            <person name="Zarowiecki M."/>
            <person name="Holroyd N."/>
            <person name="Garciarrubio A."/>
            <person name="Sanchez-Flores A."/>
            <person name="Brooks K.L."/>
            <person name="Tracey A."/>
            <person name="Bobes R.J."/>
            <person name="Fragoso G."/>
            <person name="Sciutto E."/>
            <person name="Aslett M."/>
            <person name="Beasley H."/>
            <person name="Bennett H.M."/>
            <person name="Cai J."/>
            <person name="Camicia F."/>
            <person name="Clark R."/>
            <person name="Cucher M."/>
            <person name="De Silva N."/>
            <person name="Day T.A."/>
            <person name="Deplazes P."/>
            <person name="Estrada K."/>
            <person name="Fernandez C."/>
            <person name="Holland P.W."/>
            <person name="Hou J."/>
            <person name="Hu S."/>
            <person name="Huckvale T."/>
            <person name="Hung S.S."/>
            <person name="Kamenetzky L."/>
            <person name="Keane J.A."/>
            <person name="Kiss F."/>
            <person name="Koziol U."/>
            <person name="Lambert O."/>
            <person name="Liu K."/>
            <person name="Luo X."/>
            <person name="Luo Y."/>
            <person name="Macchiaroli N."/>
            <person name="Nichol S."/>
            <person name="Paps J."/>
            <person name="Parkinson J."/>
            <person name="Pouchkina-Stantcheva N."/>
            <person name="Riddiford N."/>
            <person name="Rosenzvit M."/>
            <person name="Salinas G."/>
            <person name="Wasmuth J.D."/>
            <person name="Zamanian M."/>
            <person name="Zheng Y."/>
            <person name="Cai X."/>
            <person name="Soberon X."/>
            <person name="Olson P.D."/>
            <person name="Laclette J.P."/>
            <person name="Brehm K."/>
            <person name="Berriman M."/>
            <person name="Garciarrubio A."/>
            <person name="Bobes R.J."/>
            <person name="Fragoso G."/>
            <person name="Sanchez-Flores A."/>
            <person name="Estrada K."/>
            <person name="Cevallos M.A."/>
            <person name="Morett E."/>
            <person name="Gonzalez V."/>
            <person name="Portillo T."/>
            <person name="Ochoa-Leyva A."/>
            <person name="Jose M.V."/>
            <person name="Sciutto E."/>
            <person name="Landa A."/>
            <person name="Jimenez L."/>
            <person name="Valdes V."/>
            <person name="Carrero J.C."/>
            <person name="Larralde C."/>
            <person name="Morales-Montor J."/>
            <person name="Limon-Lason J."/>
            <person name="Soberon X."/>
            <person name="Laclette J.P."/>
        </authorList>
    </citation>
    <scope>NUCLEOTIDE SEQUENCE [LARGE SCALE GENOMIC DNA]</scope>
</reference>
<dbReference type="PROSITE" id="PS00893">
    <property type="entry name" value="NUDIX_BOX"/>
    <property type="match status" value="1"/>
</dbReference>
<proteinExistence type="inferred from homology"/>
<dbReference type="GO" id="GO:0030145">
    <property type="term" value="F:manganese ion binding"/>
    <property type="evidence" value="ECO:0007669"/>
    <property type="project" value="InterPro"/>
</dbReference>
<evidence type="ECO:0000259" key="11">
    <source>
        <dbReference type="PROSITE" id="PS51462"/>
    </source>
</evidence>
<reference evidence="14" key="3">
    <citation type="submission" date="2020-10" db="UniProtKB">
        <authorList>
            <consortium name="WormBaseParasite"/>
        </authorList>
    </citation>
    <scope>IDENTIFICATION</scope>
</reference>
<dbReference type="InterPro" id="IPR044099">
    <property type="entry name" value="Dcp2_NUDIX"/>
</dbReference>
<evidence type="ECO:0000256" key="4">
    <source>
        <dbReference type="ARBA" id="ARBA00022490"/>
    </source>
</evidence>
<name>A0A068WDI6_ECHGR</name>
<protein>
    <recommendedName>
        <fullName evidence="10">mRNA-decapping enzyme 2</fullName>
    </recommendedName>
</protein>
<feature type="domain" description="Nudix hydrolase" evidence="11">
    <location>
        <begin position="139"/>
        <end position="265"/>
    </location>
</feature>
<keyword evidence="8" id="KW-0464">Manganese</keyword>
<comment type="similarity">
    <text evidence="3">Belongs to the Nudix hydrolase family. DCP2 subfamily.</text>
</comment>
<evidence type="ECO:0000313" key="13">
    <source>
        <dbReference type="Proteomes" id="UP000492820"/>
    </source>
</evidence>
<evidence type="ECO:0000256" key="9">
    <source>
        <dbReference type="ARBA" id="ARBA00047661"/>
    </source>
</evidence>
<dbReference type="FunFam" id="3.90.79.10:FF:000003">
    <property type="entry name" value="M7GpppN-mRNA hydrolase isoform 2"/>
    <property type="match status" value="1"/>
</dbReference>
<dbReference type="InterPro" id="IPR007722">
    <property type="entry name" value="DCP2_BoxA"/>
</dbReference>
<dbReference type="SMART" id="SM01125">
    <property type="entry name" value="DCP2"/>
    <property type="match status" value="1"/>
</dbReference>
<dbReference type="InterPro" id="IPR000086">
    <property type="entry name" value="NUDIX_hydrolase_dom"/>
</dbReference>
<dbReference type="PANTHER" id="PTHR23114:SF17">
    <property type="entry name" value="M7GPPPN-MRNA HYDROLASE"/>
    <property type="match status" value="1"/>
</dbReference>
<organism evidence="12">
    <name type="scientific">Echinococcus granulosus</name>
    <name type="common">Hydatid tapeworm</name>
    <dbReference type="NCBI Taxonomy" id="6210"/>
    <lineage>
        <taxon>Eukaryota</taxon>
        <taxon>Metazoa</taxon>
        <taxon>Spiralia</taxon>
        <taxon>Lophotrochozoa</taxon>
        <taxon>Platyhelminthes</taxon>
        <taxon>Cestoda</taxon>
        <taxon>Eucestoda</taxon>
        <taxon>Cyclophyllidea</taxon>
        <taxon>Taeniidae</taxon>
        <taxon>Echinococcus</taxon>
        <taxon>Echinococcus granulosus group</taxon>
    </lineage>
</organism>
<evidence type="ECO:0000313" key="14">
    <source>
        <dbReference type="WBParaSite" id="EgrG_000591100"/>
    </source>
</evidence>
<comment type="catalytic activity">
    <reaction evidence="9">
        <text>a 5'-end (N(7)-methyl 5'-triphosphoguanosine)-ribonucleoside in mRNA + H2O = N(7)-methyl-GDP + a 5'-end phospho-ribonucleoside in mRNA + 2 H(+)</text>
        <dbReference type="Rhea" id="RHEA:67484"/>
        <dbReference type="Rhea" id="RHEA-COMP:15692"/>
        <dbReference type="Rhea" id="RHEA-COMP:17167"/>
        <dbReference type="ChEBI" id="CHEBI:15377"/>
        <dbReference type="ChEBI" id="CHEBI:15378"/>
        <dbReference type="ChEBI" id="CHEBI:63714"/>
        <dbReference type="ChEBI" id="CHEBI:138282"/>
        <dbReference type="ChEBI" id="CHEBI:156461"/>
        <dbReference type="EC" id="3.6.1.62"/>
    </reaction>
    <physiologicalReaction direction="left-to-right" evidence="9">
        <dbReference type="Rhea" id="RHEA:67485"/>
    </physiologicalReaction>
</comment>
<dbReference type="GO" id="GO:0003723">
    <property type="term" value="F:RNA binding"/>
    <property type="evidence" value="ECO:0007669"/>
    <property type="project" value="UniProtKB-KW"/>
</dbReference>
<dbReference type="OrthoDB" id="18996at2759"/>
<dbReference type="Gene3D" id="3.90.79.10">
    <property type="entry name" value="Nucleoside Triphosphate Pyrophosphohydrolase"/>
    <property type="match status" value="1"/>
</dbReference>
<dbReference type="PRINTS" id="PR00502">
    <property type="entry name" value="NUDIXFAMILY"/>
</dbReference>
<keyword evidence="7" id="KW-0694">RNA-binding</keyword>